<gene>
    <name evidence="7" type="ORF">CPM_1544</name>
    <name evidence="6" type="ORF">CSP5_1554</name>
</gene>
<proteinExistence type="predicted"/>
<dbReference type="InterPro" id="IPR038978">
    <property type="entry name" value="MJ0935"/>
</dbReference>
<dbReference type="STRING" id="1673428.CPM_1544"/>
<feature type="transmembrane region" description="Helical" evidence="5">
    <location>
        <begin position="21"/>
        <end position="45"/>
    </location>
</feature>
<reference evidence="7" key="2">
    <citation type="submission" date="2016-06" db="EMBL/GenBank/DDBJ databases">
        <authorList>
            <person name="Olsen C.W."/>
            <person name="Carey S."/>
            <person name="Hinshaw L."/>
            <person name="Karasin A.I."/>
        </authorList>
    </citation>
    <scope>NUCLEOTIDE SEQUENCE [LARGE SCALE GENOMIC DNA]</scope>
    <source>
        <strain evidence="7">PM4</strain>
    </source>
</reference>
<reference evidence="6 9" key="1">
    <citation type="submission" date="2016-04" db="EMBL/GenBank/DDBJ databases">
        <authorList>
            <person name="Evans L.H."/>
            <person name="Alamgir A."/>
            <person name="Owens N."/>
            <person name="Weber N.D."/>
            <person name="Virtaneva K."/>
            <person name="Barbian K."/>
            <person name="Babar A."/>
            <person name="Rosenke K."/>
        </authorList>
    </citation>
    <scope>NUCLEOTIDE SEQUENCE [LARGE SCALE GENOMIC DNA]</scope>
    <source>
        <strain evidence="6">S5</strain>
        <strain evidence="9">S5(T) (JCM 30642 \VKM B-2941)</strain>
    </source>
</reference>
<protein>
    <submittedName>
        <fullName evidence="6">Memrane protein insertase YidC</fullName>
    </submittedName>
</protein>
<dbReference type="GO" id="GO:0016020">
    <property type="term" value="C:membrane"/>
    <property type="evidence" value="ECO:0007669"/>
    <property type="project" value="UniProtKB-SubCell"/>
</dbReference>
<evidence type="ECO:0000256" key="2">
    <source>
        <dbReference type="ARBA" id="ARBA00022692"/>
    </source>
</evidence>
<dbReference type="KEGG" id="cdiv:CPM_1544"/>
<comment type="subcellular location">
    <subcellularLocation>
        <location evidence="1">Membrane</location>
        <topology evidence="1">Multi-pass membrane protein</topology>
    </subcellularLocation>
</comment>
<evidence type="ECO:0000313" key="7">
    <source>
        <dbReference type="EMBL" id="SJK85333.1"/>
    </source>
</evidence>
<feature type="transmembrane region" description="Helical" evidence="5">
    <location>
        <begin position="147"/>
        <end position="170"/>
    </location>
</feature>
<keyword evidence="3 5" id="KW-1133">Transmembrane helix</keyword>
<evidence type="ECO:0000256" key="4">
    <source>
        <dbReference type="ARBA" id="ARBA00023136"/>
    </source>
</evidence>
<dbReference type="AlphaFoldDB" id="A0A1N5VX28"/>
<keyword evidence="2 5" id="KW-0812">Transmembrane</keyword>
<name>A0A1N5VX28_9ARCH</name>
<evidence type="ECO:0000256" key="5">
    <source>
        <dbReference type="SAM" id="Phobius"/>
    </source>
</evidence>
<dbReference type="Proteomes" id="UP000195607">
    <property type="component" value="Chromosome I"/>
</dbReference>
<keyword evidence="8" id="KW-1185">Reference proteome</keyword>
<evidence type="ECO:0000313" key="9">
    <source>
        <dbReference type="Proteomes" id="UP000195607"/>
    </source>
</evidence>
<reference evidence="8" key="3">
    <citation type="submission" date="2016-06" db="EMBL/GenBank/DDBJ databases">
        <authorList>
            <person name="Toshchakov V.S."/>
        </authorList>
    </citation>
    <scope>NUCLEOTIDE SEQUENCE [LARGE SCALE GENOMIC DNA]</scope>
    <source>
        <strain>PM4 (JCM 30641</strain>
        <strain evidence="8">\VKM B-2940)</strain>
    </source>
</reference>
<keyword evidence="4 5" id="KW-0472">Membrane</keyword>
<dbReference type="SMART" id="SM01415">
    <property type="entry name" value="DUF106"/>
    <property type="match status" value="1"/>
</dbReference>
<evidence type="ECO:0000256" key="3">
    <source>
        <dbReference type="ARBA" id="ARBA00022989"/>
    </source>
</evidence>
<feature type="transmembrane region" description="Helical" evidence="5">
    <location>
        <begin position="65"/>
        <end position="90"/>
    </location>
</feature>
<organism evidence="6 9">
    <name type="scientific">Cuniculiplasma divulgatum</name>
    <dbReference type="NCBI Taxonomy" id="1673428"/>
    <lineage>
        <taxon>Archaea</taxon>
        <taxon>Methanobacteriati</taxon>
        <taxon>Thermoplasmatota</taxon>
        <taxon>Thermoplasmata</taxon>
        <taxon>Thermoplasmatales</taxon>
        <taxon>Cuniculiplasmataceae</taxon>
        <taxon>Cuniculiplasma</taxon>
    </lineage>
</organism>
<evidence type="ECO:0000313" key="8">
    <source>
        <dbReference type="Proteomes" id="UP000187822"/>
    </source>
</evidence>
<dbReference type="InterPro" id="IPR002809">
    <property type="entry name" value="EMC3/TMCO1"/>
</dbReference>
<sequence>MTEVKDPNMERMARQKEMQKKMLKFQGMYFLMFIFSIVIIYVTAIRDAIGGVFQFALGPLIGFNYSYPVLTIALSGILTGIVSGIPRYFFTDWLKIGKAQNRAQAFRKAQNEAFRANDRDKMNKLRKMQQESMMDQQMVQMSSTAPLIILSMFTLLIFVWLYFFLAHLSFPYVSFPWASNVNLNSVVGFFPSWIIISFISNMVVGYMITMIIKYIDFSYQLRKYEGMNPSEGLTVQ</sequence>
<dbReference type="EMBL" id="LT671858">
    <property type="protein sequence ID" value="SIM77538.1"/>
    <property type="molecule type" value="Genomic_DNA"/>
</dbReference>
<dbReference type="GeneID" id="41588795"/>
<dbReference type="Pfam" id="PF01956">
    <property type="entry name" value="EMC3_TMCO1"/>
    <property type="match status" value="1"/>
</dbReference>
<evidence type="ECO:0000313" key="6">
    <source>
        <dbReference type="EMBL" id="SIM77538.1"/>
    </source>
</evidence>
<dbReference type="PANTHER" id="PTHR42198:SF1">
    <property type="entry name" value="INTEGRAL MEMBRANE PROTEIN"/>
    <property type="match status" value="1"/>
</dbReference>
<dbReference type="OrthoDB" id="84619at2157"/>
<feature type="transmembrane region" description="Helical" evidence="5">
    <location>
        <begin position="190"/>
        <end position="215"/>
    </location>
</feature>
<dbReference type="RefSeq" id="WP_021790140.1">
    <property type="nucleotide sequence ID" value="NZ_LT671858.1"/>
</dbReference>
<dbReference type="Proteomes" id="UP000187822">
    <property type="component" value="Chromosome I"/>
</dbReference>
<dbReference type="PANTHER" id="PTHR42198">
    <property type="entry name" value="INTEGRAL MEMBRANE PROTEIN"/>
    <property type="match status" value="1"/>
</dbReference>
<evidence type="ECO:0000256" key="1">
    <source>
        <dbReference type="ARBA" id="ARBA00004141"/>
    </source>
</evidence>
<accession>A0A1N5VX28</accession>
<dbReference type="EMBL" id="LT719092">
    <property type="protein sequence ID" value="SJK85333.1"/>
    <property type="molecule type" value="Genomic_DNA"/>
</dbReference>